<keyword evidence="3" id="KW-1185">Reference proteome</keyword>
<feature type="compositionally biased region" description="Basic and acidic residues" evidence="1">
    <location>
        <begin position="15"/>
        <end position="25"/>
    </location>
</feature>
<sequence>MSIRHPVHRRRRRSARTEELHEGRNRSRRGVRRGAGRRVHVADGAIAGEVTGKKVFAALEDFEPLFFDNMVLVLDRYFVHRIRSVTGKDGNPLNEVEIIADSLMNNDGVLRGISVLKYVSGQSVLKLEIGDRIRVSAEDFERLSAAFFAELRSRFLA</sequence>
<evidence type="ECO:0000256" key="1">
    <source>
        <dbReference type="SAM" id="MobiDB-lite"/>
    </source>
</evidence>
<dbReference type="Proteomes" id="UP001185737">
    <property type="component" value="Unassembled WGS sequence"/>
</dbReference>
<feature type="region of interest" description="Disordered" evidence="1">
    <location>
        <begin position="1"/>
        <end position="35"/>
    </location>
</feature>
<dbReference type="RefSeq" id="WP_317568109.1">
    <property type="nucleotide sequence ID" value="NZ_JAWLKA010000004.1"/>
</dbReference>
<protein>
    <submittedName>
        <fullName evidence="2">Uncharacterized protein</fullName>
    </submittedName>
</protein>
<accession>A0ABU4CBX7</accession>
<dbReference type="EMBL" id="JAWLKA010000004">
    <property type="protein sequence ID" value="MDV6280747.1"/>
    <property type="molecule type" value="Genomic_DNA"/>
</dbReference>
<comment type="caution">
    <text evidence="2">The sequence shown here is derived from an EMBL/GenBank/DDBJ whole genome shotgun (WGS) entry which is preliminary data.</text>
</comment>
<evidence type="ECO:0000313" key="3">
    <source>
        <dbReference type="Proteomes" id="UP001185737"/>
    </source>
</evidence>
<gene>
    <name evidence="2" type="ORF">R3Q59_09535</name>
</gene>
<feature type="compositionally biased region" description="Basic residues" evidence="1">
    <location>
        <begin position="26"/>
        <end position="35"/>
    </location>
</feature>
<evidence type="ECO:0000313" key="2">
    <source>
        <dbReference type="EMBL" id="MDV6280747.1"/>
    </source>
</evidence>
<proteinExistence type="predicted"/>
<name>A0ABU4CBX7_RHOJO</name>
<organism evidence="2 3">
    <name type="scientific">Rhodococcus jostii</name>
    <dbReference type="NCBI Taxonomy" id="132919"/>
    <lineage>
        <taxon>Bacteria</taxon>
        <taxon>Bacillati</taxon>
        <taxon>Actinomycetota</taxon>
        <taxon>Actinomycetes</taxon>
        <taxon>Mycobacteriales</taxon>
        <taxon>Nocardiaceae</taxon>
        <taxon>Rhodococcus</taxon>
    </lineage>
</organism>
<feature type="compositionally biased region" description="Basic residues" evidence="1">
    <location>
        <begin position="1"/>
        <end position="14"/>
    </location>
</feature>
<reference evidence="2 3" key="1">
    <citation type="submission" date="2023-10" db="EMBL/GenBank/DDBJ databases">
        <title>Development of a sustainable strategy for remediation of hydrocarbon-contaminated territories based on the waste exchange concept.</title>
        <authorList>
            <person name="Krivoruchko A."/>
        </authorList>
    </citation>
    <scope>NUCLEOTIDE SEQUENCE [LARGE SCALE GENOMIC DNA]</scope>
    <source>
        <strain evidence="2 3">IEGM 60</strain>
    </source>
</reference>